<evidence type="ECO:0000256" key="1">
    <source>
        <dbReference type="ARBA" id="ARBA00022723"/>
    </source>
</evidence>
<dbReference type="Pfam" id="PF07731">
    <property type="entry name" value="Cu-oxidase_2"/>
    <property type="match status" value="1"/>
</dbReference>
<dbReference type="OrthoDB" id="9757546at2"/>
<feature type="signal peptide" evidence="3">
    <location>
        <begin position="1"/>
        <end position="31"/>
    </location>
</feature>
<dbReference type="PROSITE" id="PS00080">
    <property type="entry name" value="MULTICOPPER_OXIDASE2"/>
    <property type="match status" value="1"/>
</dbReference>
<dbReference type="Gene3D" id="2.60.40.10">
    <property type="entry name" value="Immunoglobulins"/>
    <property type="match status" value="2"/>
</dbReference>
<dbReference type="SUPFAM" id="SSF81296">
    <property type="entry name" value="E set domains"/>
    <property type="match status" value="2"/>
</dbReference>
<feature type="domain" description="IPT/TIG" evidence="4">
    <location>
        <begin position="586"/>
        <end position="671"/>
    </location>
</feature>
<gene>
    <name evidence="5" type="ORF">ACPOL_2257</name>
</gene>
<dbReference type="PANTHER" id="PTHR11709:SF518">
    <property type="entry name" value="MULTICOPPER OXIDASE"/>
    <property type="match status" value="1"/>
</dbReference>
<dbReference type="GO" id="GO:0005507">
    <property type="term" value="F:copper ion binding"/>
    <property type="evidence" value="ECO:0007669"/>
    <property type="project" value="InterPro"/>
</dbReference>
<dbReference type="SMART" id="SM00429">
    <property type="entry name" value="IPT"/>
    <property type="match status" value="2"/>
</dbReference>
<feature type="domain" description="IPT/TIG" evidence="4">
    <location>
        <begin position="673"/>
        <end position="756"/>
    </location>
</feature>
<dbReference type="InterPro" id="IPR002355">
    <property type="entry name" value="Cu_oxidase_Cu_BS"/>
</dbReference>
<evidence type="ECO:0000259" key="4">
    <source>
        <dbReference type="SMART" id="SM00429"/>
    </source>
</evidence>
<keyword evidence="6" id="KW-1185">Reference proteome</keyword>
<keyword evidence="2" id="KW-0560">Oxidoreductase</keyword>
<dbReference type="Proteomes" id="UP000253606">
    <property type="component" value="Chromosome"/>
</dbReference>
<proteinExistence type="predicted"/>
<keyword evidence="3" id="KW-0732">Signal</keyword>
<dbReference type="InterPro" id="IPR014756">
    <property type="entry name" value="Ig_E-set"/>
</dbReference>
<evidence type="ECO:0000256" key="2">
    <source>
        <dbReference type="ARBA" id="ARBA00023002"/>
    </source>
</evidence>
<dbReference type="InterPro" id="IPR008972">
    <property type="entry name" value="Cupredoxin"/>
</dbReference>
<dbReference type="Pfam" id="PF07732">
    <property type="entry name" value="Cu-oxidase_3"/>
    <property type="match status" value="1"/>
</dbReference>
<evidence type="ECO:0000313" key="6">
    <source>
        <dbReference type="Proteomes" id="UP000253606"/>
    </source>
</evidence>
<dbReference type="InterPro" id="IPR011706">
    <property type="entry name" value="Cu-oxidase_C"/>
</dbReference>
<feature type="chain" id="PRO_5016458124" evidence="3">
    <location>
        <begin position="32"/>
        <end position="756"/>
    </location>
</feature>
<dbReference type="CDD" id="cd13853">
    <property type="entry name" value="CuRO_1_Tth-MCO_like"/>
    <property type="match status" value="1"/>
</dbReference>
<organism evidence="5 6">
    <name type="scientific">Acidisarcina polymorpha</name>
    <dbReference type="NCBI Taxonomy" id="2211140"/>
    <lineage>
        <taxon>Bacteria</taxon>
        <taxon>Pseudomonadati</taxon>
        <taxon>Acidobacteriota</taxon>
        <taxon>Terriglobia</taxon>
        <taxon>Terriglobales</taxon>
        <taxon>Acidobacteriaceae</taxon>
        <taxon>Acidisarcina</taxon>
    </lineage>
</organism>
<evidence type="ECO:0000313" key="5">
    <source>
        <dbReference type="EMBL" id="AXC11581.1"/>
    </source>
</evidence>
<dbReference type="Pfam" id="PF01833">
    <property type="entry name" value="TIG"/>
    <property type="match status" value="2"/>
</dbReference>
<dbReference type="Gene3D" id="2.60.40.420">
    <property type="entry name" value="Cupredoxins - blue copper proteins"/>
    <property type="match status" value="3"/>
</dbReference>
<protein>
    <submittedName>
        <fullName evidence="5">Multicopper oxidase</fullName>
    </submittedName>
</protein>
<keyword evidence="1" id="KW-0479">Metal-binding</keyword>
<name>A0A2Z5FXJ8_9BACT</name>
<dbReference type="CDD" id="cd13900">
    <property type="entry name" value="CuRO_3_Tth-MCO_like"/>
    <property type="match status" value="1"/>
</dbReference>
<dbReference type="RefSeq" id="WP_114207009.1">
    <property type="nucleotide sequence ID" value="NZ_CP030840.1"/>
</dbReference>
<dbReference type="KEGG" id="abas:ACPOL_2257"/>
<dbReference type="AlphaFoldDB" id="A0A2Z5FXJ8"/>
<dbReference type="InterPro" id="IPR011707">
    <property type="entry name" value="Cu-oxidase-like_N"/>
</dbReference>
<dbReference type="PANTHER" id="PTHR11709">
    <property type="entry name" value="MULTI-COPPER OXIDASE"/>
    <property type="match status" value="1"/>
</dbReference>
<dbReference type="InterPro" id="IPR013783">
    <property type="entry name" value="Ig-like_fold"/>
</dbReference>
<dbReference type="GO" id="GO:0016491">
    <property type="term" value="F:oxidoreductase activity"/>
    <property type="evidence" value="ECO:0007669"/>
    <property type="project" value="UniProtKB-KW"/>
</dbReference>
<dbReference type="InterPro" id="IPR002909">
    <property type="entry name" value="IPT_dom"/>
</dbReference>
<accession>A0A2Z5FXJ8</accession>
<dbReference type="EMBL" id="CP030840">
    <property type="protein sequence ID" value="AXC11581.1"/>
    <property type="molecule type" value="Genomic_DNA"/>
</dbReference>
<dbReference type="SUPFAM" id="SSF49503">
    <property type="entry name" value="Cupredoxins"/>
    <property type="match status" value="2"/>
</dbReference>
<evidence type="ECO:0000256" key="3">
    <source>
        <dbReference type="SAM" id="SignalP"/>
    </source>
</evidence>
<sequence>MRFLSASAQRSVFCQLALPLLVLTPASIALAQLPGGMHAMAAPALAQESYSSFASATPAADPADSVCARQPVGSVISSPSQLTSTNGVLETTFSFKRVVDQAGLTRYCYISNTGVQAPTLRVNPGDQLIIHFVNDIPASAAVKAQAMPGMVMKGDAAAAASSDCSATSVGATSTNMHFHGLNVSPACHQDEVIHTIIQPGASFDYTVQIPANEPSGMYWYHPHPHGFSQSQVLGGATGIIIVEGIQNFNSAVAGLPERILVIRDQALTSAEQKISGAQPGDDLSLNYVPVNYPKYTPGVIQTPPATKEFWRVANTSANSLINLEVNIGATHPTLQIVATDGVPVTDGSGNPTTLSAQNVVLPPGARVEFILVTPNAGQGAQLIAQTWNNGPQGDADPGRPLANIVASASTSDGGLPRTSGTPVTIPAVNHSLPPLRFKALDSAAATVQRNLYFSIKSDFSQFYITVAGQTPAPFSMDGPPNITVHAGTVEQWTISNHSLMDHAFHIHQIHFRTLAINGSPVTDYTERDTINVPHWSGSGAYPSVTLLMDFSDPDIVGTFVYHCHILSHEDLGMMGSIQVLPSTSPAPTLTSISRKYGAYGAVVTVNGTNLGATQGNSTLTFNGVPASSTSFYTMTWSNTSITTTVPARATTGDVVVTVAGNTSNGFGFVVYPDPVITRISPTSGPAGTVVTVTGTALMDPQGQGLVTLNNVTVPFTGTQSNTALRVIIPKGATSGELRVHASGAGDSNAASTFTVN</sequence>
<reference evidence="5 6" key="1">
    <citation type="journal article" date="2018" name="Front. Microbiol.">
        <title>Hydrolytic Capabilities as a Key to Environmental Success: Chitinolytic and Cellulolytic Acidobacteria From Acidic Sub-arctic Soils and Boreal Peatlands.</title>
        <authorList>
            <person name="Belova S.E."/>
            <person name="Ravin N.V."/>
            <person name="Pankratov T.A."/>
            <person name="Rakitin A.L."/>
            <person name="Ivanova A.A."/>
            <person name="Beletsky A.V."/>
            <person name="Mardanov A.V."/>
            <person name="Sinninghe Damste J.S."/>
            <person name="Dedysh S.N."/>
        </authorList>
    </citation>
    <scope>NUCLEOTIDE SEQUENCE [LARGE SCALE GENOMIC DNA]</scope>
    <source>
        <strain evidence="5 6">SBC82</strain>
    </source>
</reference>
<dbReference type="InterPro" id="IPR045087">
    <property type="entry name" value="Cu-oxidase_fam"/>
</dbReference>